<evidence type="ECO:0000313" key="4">
    <source>
        <dbReference type="Proteomes" id="UP000323537"/>
    </source>
</evidence>
<feature type="coiled-coil region" evidence="1">
    <location>
        <begin position="132"/>
        <end position="166"/>
    </location>
</feature>
<dbReference type="RefSeq" id="WP_149785578.1">
    <property type="nucleotide sequence ID" value="NZ_BAAADP010000002.1"/>
</dbReference>
<protein>
    <submittedName>
        <fullName evidence="3">Uncharacterized protein</fullName>
    </submittedName>
</protein>
<dbReference type="Pfam" id="PF25254">
    <property type="entry name" value="DUF7856"/>
    <property type="match status" value="1"/>
</dbReference>
<keyword evidence="1" id="KW-0175">Coiled coil</keyword>
<accession>A0A1I3CMT8</accession>
<keyword evidence="4" id="KW-1185">Reference proteome</keyword>
<feature type="compositionally biased region" description="Basic and acidic residues" evidence="2">
    <location>
        <begin position="1"/>
        <end position="18"/>
    </location>
</feature>
<dbReference type="OrthoDB" id="331668at2157"/>
<gene>
    <name evidence="3" type="ORF">SAMN04488066_12520</name>
</gene>
<dbReference type="EMBL" id="FOPZ01000025">
    <property type="protein sequence ID" value="SFH75832.1"/>
    <property type="molecule type" value="Genomic_DNA"/>
</dbReference>
<name>A0A1I3CMT8_9EURY</name>
<feature type="region of interest" description="Disordered" evidence="2">
    <location>
        <begin position="1"/>
        <end position="47"/>
    </location>
</feature>
<reference evidence="3 4" key="1">
    <citation type="submission" date="2016-10" db="EMBL/GenBank/DDBJ databases">
        <authorList>
            <person name="Varghese N."/>
            <person name="Submissions S."/>
        </authorList>
    </citation>
    <scope>NUCLEOTIDE SEQUENCE [LARGE SCALE GENOMIC DNA]</scope>
    <source>
        <strain evidence="3 4">CGMCC 1.6377</strain>
    </source>
</reference>
<evidence type="ECO:0000256" key="2">
    <source>
        <dbReference type="SAM" id="MobiDB-lite"/>
    </source>
</evidence>
<proteinExistence type="predicted"/>
<sequence>MTARNDRDALGRDGPDRDGPDDEPPPGPVEEPVPDPEAVLGRVPTGTSLRRELAAAARSRGRTSSLADEIAAIHGELTAIEVPDVDLESARRRLADATGAEGRLEERVAAIRGDVRARRAVDADPAKALADLEAAAAELSEAQTARIAAEQTLERERERAAAARDEREHRLALRDRLENRKRDARQELSLAVYAEFRESLSAVPGGDPVVAGTPPSEYDGSPLAASLGAIRIAEIEGPVTLRPGVASVSDAWEGTDPEAVLDVPVTGPDL</sequence>
<organism evidence="3 4">
    <name type="scientific">Halorubrum aquaticum</name>
    <dbReference type="NCBI Taxonomy" id="387340"/>
    <lineage>
        <taxon>Archaea</taxon>
        <taxon>Methanobacteriati</taxon>
        <taxon>Methanobacteriota</taxon>
        <taxon>Stenosarchaea group</taxon>
        <taxon>Halobacteria</taxon>
        <taxon>Halobacteriales</taxon>
        <taxon>Haloferacaceae</taxon>
        <taxon>Halorubrum</taxon>
    </lineage>
</organism>
<dbReference type="AlphaFoldDB" id="A0A1I3CMT8"/>
<evidence type="ECO:0000256" key="1">
    <source>
        <dbReference type="SAM" id="Coils"/>
    </source>
</evidence>
<evidence type="ECO:0000313" key="3">
    <source>
        <dbReference type="EMBL" id="SFH75832.1"/>
    </source>
</evidence>
<dbReference type="InterPro" id="IPR057178">
    <property type="entry name" value="DUF7856"/>
</dbReference>
<dbReference type="Proteomes" id="UP000323537">
    <property type="component" value="Unassembled WGS sequence"/>
</dbReference>